<feature type="non-terminal residue" evidence="19">
    <location>
        <position position="1"/>
    </location>
</feature>
<dbReference type="FunFam" id="3.30.565.10:FF:000030">
    <property type="entry name" value="Ethylene receptor 1"/>
    <property type="match status" value="1"/>
</dbReference>
<dbReference type="Gene3D" id="3.30.565.10">
    <property type="entry name" value="Histidine kinase-like ATPase, C-terminal domain"/>
    <property type="match status" value="1"/>
</dbReference>
<evidence type="ECO:0000256" key="5">
    <source>
        <dbReference type="ARBA" id="ARBA00012438"/>
    </source>
</evidence>
<evidence type="ECO:0000256" key="1">
    <source>
        <dbReference type="ARBA" id="ARBA00000085"/>
    </source>
</evidence>
<name>A0A199UVF2_ANACO</name>
<evidence type="ECO:0000256" key="9">
    <source>
        <dbReference type="ARBA" id="ARBA00022741"/>
    </source>
</evidence>
<keyword evidence="16" id="KW-0902">Two-component regulatory system</keyword>
<evidence type="ECO:0000256" key="12">
    <source>
        <dbReference type="ARBA" id="ARBA00022824"/>
    </source>
</evidence>
<evidence type="ECO:0000256" key="13">
    <source>
        <dbReference type="ARBA" id="ARBA00022840"/>
    </source>
</evidence>
<dbReference type="EMBL" id="LSRQ01004834">
    <property type="protein sequence ID" value="OAY68625.1"/>
    <property type="molecule type" value="Genomic_DNA"/>
</dbReference>
<organism evidence="19 20">
    <name type="scientific">Ananas comosus</name>
    <name type="common">Pineapple</name>
    <name type="synonym">Ananas ananas</name>
    <dbReference type="NCBI Taxonomy" id="4615"/>
    <lineage>
        <taxon>Eukaryota</taxon>
        <taxon>Viridiplantae</taxon>
        <taxon>Streptophyta</taxon>
        <taxon>Embryophyta</taxon>
        <taxon>Tracheophyta</taxon>
        <taxon>Spermatophyta</taxon>
        <taxon>Magnoliopsida</taxon>
        <taxon>Liliopsida</taxon>
        <taxon>Poales</taxon>
        <taxon>Bromeliaceae</taxon>
        <taxon>Bromelioideae</taxon>
        <taxon>Ananas</taxon>
    </lineage>
</organism>
<reference evidence="19 20" key="1">
    <citation type="journal article" date="2016" name="DNA Res.">
        <title>The draft genome of MD-2 pineapple using hybrid error correction of long reads.</title>
        <authorList>
            <person name="Redwan R.M."/>
            <person name="Saidin A."/>
            <person name="Kumar S.V."/>
        </authorList>
    </citation>
    <scope>NUCLEOTIDE SEQUENCE [LARGE SCALE GENOMIC DNA]</scope>
    <source>
        <strain evidence="20">cv. MD2</strain>
        <tissue evidence="19">Leaf</tissue>
    </source>
</reference>
<evidence type="ECO:0000256" key="10">
    <source>
        <dbReference type="ARBA" id="ARBA00022745"/>
    </source>
</evidence>
<keyword evidence="11" id="KW-0418">Kinase</keyword>
<dbReference type="InterPro" id="IPR004358">
    <property type="entry name" value="Sig_transdc_His_kin-like_C"/>
</dbReference>
<evidence type="ECO:0000256" key="17">
    <source>
        <dbReference type="ARBA" id="ARBA00023136"/>
    </source>
</evidence>
<comment type="caution">
    <text evidence="19">The sequence shown here is derived from an EMBL/GenBank/DDBJ whole genome shotgun (WGS) entry which is preliminary data.</text>
</comment>
<dbReference type="PRINTS" id="PR00344">
    <property type="entry name" value="BCTRLSENSOR"/>
</dbReference>
<dbReference type="GO" id="GO:0005524">
    <property type="term" value="F:ATP binding"/>
    <property type="evidence" value="ECO:0007669"/>
    <property type="project" value="UniProtKB-KW"/>
</dbReference>
<feature type="domain" description="Histidine kinase" evidence="18">
    <location>
        <begin position="47"/>
        <end position="259"/>
    </location>
</feature>
<dbReference type="PROSITE" id="PS50109">
    <property type="entry name" value="HIS_KIN"/>
    <property type="match status" value="1"/>
</dbReference>
<dbReference type="Gene3D" id="1.10.287.130">
    <property type="match status" value="1"/>
</dbReference>
<dbReference type="SUPFAM" id="SSF55874">
    <property type="entry name" value="ATPase domain of HSP90 chaperone/DNA topoisomerase II/histidine kinase"/>
    <property type="match status" value="1"/>
</dbReference>
<evidence type="ECO:0000256" key="7">
    <source>
        <dbReference type="ARBA" id="ARBA00022679"/>
    </source>
</evidence>
<dbReference type="InterPro" id="IPR036890">
    <property type="entry name" value="HATPase_C_sf"/>
</dbReference>
<dbReference type="FunFam" id="1.10.287.130:FF:000004">
    <property type="entry name" value="Ethylene receptor 1"/>
    <property type="match status" value="1"/>
</dbReference>
<dbReference type="PANTHER" id="PTHR24423:SF625">
    <property type="entry name" value="ETHYLENE RESPONSE SENSOR 1"/>
    <property type="match status" value="1"/>
</dbReference>
<keyword evidence="12" id="KW-0256">Endoplasmic reticulum</keyword>
<dbReference type="SMART" id="SM00387">
    <property type="entry name" value="HATPase_c"/>
    <property type="match status" value="1"/>
</dbReference>
<dbReference type="STRING" id="4615.A0A199UVF2"/>
<protein>
    <recommendedName>
        <fullName evidence="5">histidine kinase</fullName>
        <ecNumber evidence="5">2.7.13.3</ecNumber>
    </recommendedName>
</protein>
<dbReference type="InterPro" id="IPR003594">
    <property type="entry name" value="HATPase_dom"/>
</dbReference>
<comment type="similarity">
    <text evidence="4">Belongs to the ethylene receptor family.</text>
</comment>
<keyword evidence="7" id="KW-0808">Transferase</keyword>
<evidence type="ECO:0000256" key="4">
    <source>
        <dbReference type="ARBA" id="ARBA00009842"/>
    </source>
</evidence>
<evidence type="ECO:0000256" key="2">
    <source>
        <dbReference type="ARBA" id="ARBA00001935"/>
    </source>
</evidence>
<evidence type="ECO:0000256" key="3">
    <source>
        <dbReference type="ARBA" id="ARBA00004477"/>
    </source>
</evidence>
<comment type="catalytic activity">
    <reaction evidence="1">
        <text>ATP + protein L-histidine = ADP + protein N-phospho-L-histidine.</text>
        <dbReference type="EC" id="2.7.13.3"/>
    </reaction>
</comment>
<dbReference type="InterPro" id="IPR036097">
    <property type="entry name" value="HisK_dim/P_sf"/>
</dbReference>
<dbReference type="InterPro" id="IPR005467">
    <property type="entry name" value="His_kinase_dom"/>
</dbReference>
<dbReference type="GO" id="GO:0000155">
    <property type="term" value="F:phosphorelay sensor kinase activity"/>
    <property type="evidence" value="ECO:0007669"/>
    <property type="project" value="InterPro"/>
</dbReference>
<keyword evidence="15" id="KW-0186">Copper</keyword>
<proteinExistence type="inferred from homology"/>
<evidence type="ECO:0000256" key="16">
    <source>
        <dbReference type="ARBA" id="ARBA00023012"/>
    </source>
</evidence>
<keyword evidence="6" id="KW-0597">Phosphoprotein</keyword>
<dbReference type="AlphaFoldDB" id="A0A199UVF2"/>
<evidence type="ECO:0000313" key="19">
    <source>
        <dbReference type="EMBL" id="OAY68625.1"/>
    </source>
</evidence>
<dbReference type="Proteomes" id="UP000092600">
    <property type="component" value="Unassembled WGS sequence"/>
</dbReference>
<gene>
    <name evidence="19" type="ORF">ACMD2_23634</name>
</gene>
<keyword evidence="17" id="KW-0472">Membrane</keyword>
<sequence>VAVALSHAAILEESRRAQELLLEQNVALDLARQEAEMPFGRNDFLAVMNHEMRTPMNAIIALASLLLESELTPEQRLMVEAVLKSSNLLATLINDVMNFIKPVAAVKKLSVSATLVPDLPLCAIGDEKRLMQTILNICGNAVKFTKEGQITITASVVKPDYVGDFRSPDFYPAASDRHFYLRVQVKDTGCGISPQDIPHVFTKFAQAQTGGSRGYSGSGLGLAICKRFVTLMEGHIWLESEGIGKGCTATFVVKLGICDTPNLYQQQQEQQQLQQQMMPAAWPRGHREADFPGPKAHPQDEKALLPLKPLYQRSI</sequence>
<evidence type="ECO:0000313" key="20">
    <source>
        <dbReference type="Proteomes" id="UP000092600"/>
    </source>
</evidence>
<dbReference type="PANTHER" id="PTHR24423">
    <property type="entry name" value="TWO-COMPONENT SENSOR HISTIDINE KINASE"/>
    <property type="match status" value="1"/>
</dbReference>
<dbReference type="CDD" id="cd00082">
    <property type="entry name" value="HisKA"/>
    <property type="match status" value="1"/>
</dbReference>
<dbReference type="GO" id="GO:0051740">
    <property type="term" value="F:ethylene binding"/>
    <property type="evidence" value="ECO:0007669"/>
    <property type="project" value="TreeGrafter"/>
</dbReference>
<evidence type="ECO:0000256" key="6">
    <source>
        <dbReference type="ARBA" id="ARBA00022553"/>
    </source>
</evidence>
<comment type="subcellular location">
    <subcellularLocation>
        <location evidence="3">Endoplasmic reticulum membrane</location>
        <topology evidence="3">Multi-pass membrane protein</topology>
    </subcellularLocation>
</comment>
<dbReference type="Pfam" id="PF00512">
    <property type="entry name" value="HisKA"/>
    <property type="match status" value="1"/>
</dbReference>
<keyword evidence="14" id="KW-1133">Transmembrane helix</keyword>
<evidence type="ECO:0000256" key="11">
    <source>
        <dbReference type="ARBA" id="ARBA00022777"/>
    </source>
</evidence>
<accession>A0A199UVF2</accession>
<evidence type="ECO:0000256" key="15">
    <source>
        <dbReference type="ARBA" id="ARBA00023008"/>
    </source>
</evidence>
<dbReference type="SMART" id="SM00388">
    <property type="entry name" value="HisKA"/>
    <property type="match status" value="1"/>
</dbReference>
<keyword evidence="10" id="KW-0936">Ethylene signaling pathway</keyword>
<keyword evidence="13" id="KW-0067">ATP-binding</keyword>
<dbReference type="InterPro" id="IPR003661">
    <property type="entry name" value="HisK_dim/P_dom"/>
</dbReference>
<dbReference type="GO" id="GO:0005789">
    <property type="term" value="C:endoplasmic reticulum membrane"/>
    <property type="evidence" value="ECO:0007669"/>
    <property type="project" value="UniProtKB-SubCell"/>
</dbReference>
<dbReference type="GO" id="GO:0038199">
    <property type="term" value="F:ethylene receptor activity"/>
    <property type="evidence" value="ECO:0007669"/>
    <property type="project" value="TreeGrafter"/>
</dbReference>
<dbReference type="EC" id="2.7.13.3" evidence="5"/>
<keyword evidence="9" id="KW-0547">Nucleotide-binding</keyword>
<dbReference type="SUPFAM" id="SSF47384">
    <property type="entry name" value="Homodimeric domain of signal transducing histidine kinase"/>
    <property type="match status" value="1"/>
</dbReference>
<keyword evidence="8" id="KW-0812">Transmembrane</keyword>
<comment type="cofactor">
    <cofactor evidence="2">
        <name>Cu cation</name>
        <dbReference type="ChEBI" id="CHEBI:23378"/>
    </cofactor>
</comment>
<dbReference type="Pfam" id="PF02518">
    <property type="entry name" value="HATPase_c"/>
    <property type="match status" value="1"/>
</dbReference>
<evidence type="ECO:0000259" key="18">
    <source>
        <dbReference type="PROSITE" id="PS50109"/>
    </source>
</evidence>
<evidence type="ECO:0000256" key="14">
    <source>
        <dbReference type="ARBA" id="ARBA00022989"/>
    </source>
</evidence>
<dbReference type="GO" id="GO:0046872">
    <property type="term" value="F:metal ion binding"/>
    <property type="evidence" value="ECO:0007669"/>
    <property type="project" value="UniProtKB-KW"/>
</dbReference>
<evidence type="ECO:0000256" key="8">
    <source>
        <dbReference type="ARBA" id="ARBA00022692"/>
    </source>
</evidence>